<comment type="caution">
    <text evidence="2">The sequence shown here is derived from an EMBL/GenBank/DDBJ whole genome shotgun (WGS) entry which is preliminary data.</text>
</comment>
<organism evidence="2 3">
    <name type="scientific">Echria macrotheca</name>
    <dbReference type="NCBI Taxonomy" id="438768"/>
    <lineage>
        <taxon>Eukaryota</taxon>
        <taxon>Fungi</taxon>
        <taxon>Dikarya</taxon>
        <taxon>Ascomycota</taxon>
        <taxon>Pezizomycotina</taxon>
        <taxon>Sordariomycetes</taxon>
        <taxon>Sordariomycetidae</taxon>
        <taxon>Sordariales</taxon>
        <taxon>Schizotheciaceae</taxon>
        <taxon>Echria</taxon>
    </lineage>
</organism>
<name>A0AAJ0F398_9PEZI</name>
<evidence type="ECO:0000313" key="3">
    <source>
        <dbReference type="Proteomes" id="UP001239445"/>
    </source>
</evidence>
<dbReference type="AlphaFoldDB" id="A0AAJ0F398"/>
<dbReference type="Proteomes" id="UP001239445">
    <property type="component" value="Unassembled WGS sequence"/>
</dbReference>
<feature type="region of interest" description="Disordered" evidence="1">
    <location>
        <begin position="165"/>
        <end position="200"/>
    </location>
</feature>
<feature type="region of interest" description="Disordered" evidence="1">
    <location>
        <begin position="46"/>
        <end position="94"/>
    </location>
</feature>
<protein>
    <submittedName>
        <fullName evidence="2">Uncharacterized protein</fullName>
    </submittedName>
</protein>
<accession>A0AAJ0F398</accession>
<keyword evidence="3" id="KW-1185">Reference proteome</keyword>
<feature type="region of interest" description="Disordered" evidence="1">
    <location>
        <begin position="122"/>
        <end position="153"/>
    </location>
</feature>
<evidence type="ECO:0000313" key="2">
    <source>
        <dbReference type="EMBL" id="KAK1751992.1"/>
    </source>
</evidence>
<gene>
    <name evidence="2" type="ORF">QBC47DRAFT_463371</name>
</gene>
<sequence>MHMAVLVVRGGCTDRQASSRNHPAALLLLNAIHARAIDGGITKISNGDAAGRKSKAGLGRRGFNGRKPGSVKRLDPDLDGKGPGVPADLQRPPSKHPHWLAHLTNALADKSIKKCGIEVPERPWHMGKDQSGSVADPKMHAGSTRGISPAFPDVPPRLLLEFAADKGARQTAAGMKDGTQDDSTFDSPTERDGEHVKRQE</sequence>
<reference evidence="2" key="1">
    <citation type="submission" date="2023-06" db="EMBL/GenBank/DDBJ databases">
        <title>Genome-scale phylogeny and comparative genomics of the fungal order Sordariales.</title>
        <authorList>
            <consortium name="Lawrence Berkeley National Laboratory"/>
            <person name="Hensen N."/>
            <person name="Bonometti L."/>
            <person name="Westerberg I."/>
            <person name="Brannstrom I.O."/>
            <person name="Guillou S."/>
            <person name="Cros-Aarteil S."/>
            <person name="Calhoun S."/>
            <person name="Haridas S."/>
            <person name="Kuo A."/>
            <person name="Mondo S."/>
            <person name="Pangilinan J."/>
            <person name="Riley R."/>
            <person name="Labutti K."/>
            <person name="Andreopoulos B."/>
            <person name="Lipzen A."/>
            <person name="Chen C."/>
            <person name="Yanf M."/>
            <person name="Daum C."/>
            <person name="Ng V."/>
            <person name="Clum A."/>
            <person name="Steindorff A."/>
            <person name="Ohm R."/>
            <person name="Martin F."/>
            <person name="Silar P."/>
            <person name="Natvig D."/>
            <person name="Lalanne C."/>
            <person name="Gautier V."/>
            <person name="Ament-Velasquez S.L."/>
            <person name="Kruys A."/>
            <person name="Hutchinson M.I."/>
            <person name="Powell A.J."/>
            <person name="Barry K."/>
            <person name="Miller A.N."/>
            <person name="Grigoriev I.V."/>
            <person name="Debuchy R."/>
            <person name="Gladieux P."/>
            <person name="Thoren M.H."/>
            <person name="Johannesson H."/>
        </authorList>
    </citation>
    <scope>NUCLEOTIDE SEQUENCE</scope>
    <source>
        <strain evidence="2">PSN4</strain>
    </source>
</reference>
<evidence type="ECO:0000256" key="1">
    <source>
        <dbReference type="SAM" id="MobiDB-lite"/>
    </source>
</evidence>
<dbReference type="EMBL" id="MU839840">
    <property type="protein sequence ID" value="KAK1751992.1"/>
    <property type="molecule type" value="Genomic_DNA"/>
</dbReference>
<proteinExistence type="predicted"/>
<feature type="compositionally biased region" description="Basic and acidic residues" evidence="1">
    <location>
        <begin position="188"/>
        <end position="200"/>
    </location>
</feature>